<dbReference type="Proteomes" id="UP000095286">
    <property type="component" value="Unplaced"/>
</dbReference>
<name>A0AC35TFU6_9BILA</name>
<organism evidence="1 2">
    <name type="scientific">Rhabditophanes sp. KR3021</name>
    <dbReference type="NCBI Taxonomy" id="114890"/>
    <lineage>
        <taxon>Eukaryota</taxon>
        <taxon>Metazoa</taxon>
        <taxon>Ecdysozoa</taxon>
        <taxon>Nematoda</taxon>
        <taxon>Chromadorea</taxon>
        <taxon>Rhabditida</taxon>
        <taxon>Tylenchina</taxon>
        <taxon>Panagrolaimomorpha</taxon>
        <taxon>Strongyloidoidea</taxon>
        <taxon>Alloionematidae</taxon>
        <taxon>Rhabditophanes</taxon>
    </lineage>
</organism>
<protein>
    <submittedName>
        <fullName evidence="2">CUB_2 domain-containing protein</fullName>
    </submittedName>
</protein>
<reference evidence="2" key="1">
    <citation type="submission" date="2016-11" db="UniProtKB">
        <authorList>
            <consortium name="WormBaseParasite"/>
        </authorList>
    </citation>
    <scope>IDENTIFICATION</scope>
    <source>
        <strain evidence="2">KR3021</strain>
    </source>
</reference>
<proteinExistence type="predicted"/>
<sequence>MLMKYIFSLLITGFFLEQGNAVDSDGKEFVFTFVQDVAWSLSAATTTTVIVIPSYNDTVCSFKYTQNSDSQVVTLQEMAIFGITNEFTLNIKEIIVQFTYAGNQFYVGYRKDFRIFVSCTEEVKLIGKIADPVHAWGDMFLIPSLKNASTQYTFATPTAYTYVKGTIAFLPVNKEGSININIVGYVNGAFFSNQTIQYDTTLGQNQYYANVWFNSINNSPATPDLNTSIAITSSSPVMLSFEAPLTTTSNLDGSCGSSCIYDFVQFMPIASQPLQCNSFLILPDQRMITNDFTTRLHVSPPNLGANCNAITKITAYDENNNVRGTEQIVDKTGLTEISLMNDEVAGFSTIGGQMSTNRFGSILDEDDITAHGHFMHYVPSTSEWITGKTQFYTLAKNCILEFYADADGSNSDFIKIDGHNMDTLKYDRKLLPFFNNQYTQFVVEINGYGLHTIQNYGKYVAYVICKHVNGPYNANGYLTGFNQKKST</sequence>
<evidence type="ECO:0000313" key="2">
    <source>
        <dbReference type="WBParaSite" id="RSKR_0000010800.1"/>
    </source>
</evidence>
<dbReference type="WBParaSite" id="RSKR_0000010800.1">
    <property type="protein sequence ID" value="RSKR_0000010800.1"/>
    <property type="gene ID" value="RSKR_0000010800"/>
</dbReference>
<accession>A0AC35TFU6</accession>
<evidence type="ECO:0000313" key="1">
    <source>
        <dbReference type="Proteomes" id="UP000095286"/>
    </source>
</evidence>